<dbReference type="SMART" id="SM00271">
    <property type="entry name" value="DnaJ"/>
    <property type="match status" value="1"/>
</dbReference>
<evidence type="ECO:0000256" key="5">
    <source>
        <dbReference type="ARBA" id="ARBA00023186"/>
    </source>
</evidence>
<dbReference type="Pfam" id="PF00226">
    <property type="entry name" value="DnaJ"/>
    <property type="match status" value="1"/>
</dbReference>
<dbReference type="InterPro" id="IPR001623">
    <property type="entry name" value="DnaJ_domain"/>
</dbReference>
<dbReference type="Proteomes" id="UP000046393">
    <property type="component" value="Unplaced"/>
</dbReference>
<evidence type="ECO:0000313" key="10">
    <source>
        <dbReference type="Proteomes" id="UP000046393"/>
    </source>
</evidence>
<keyword evidence="4 7" id="KW-0472">Membrane</keyword>
<dbReference type="GO" id="GO:0005789">
    <property type="term" value="C:endoplasmic reticulum membrane"/>
    <property type="evidence" value="ECO:0007669"/>
    <property type="project" value="TreeGrafter"/>
</dbReference>
<accession>A0A0N5AS58</accession>
<evidence type="ECO:0000256" key="4">
    <source>
        <dbReference type="ARBA" id="ARBA00023136"/>
    </source>
</evidence>
<evidence type="ECO:0000313" key="11">
    <source>
        <dbReference type="WBParaSite" id="SMUV_0000761001-mRNA-1"/>
    </source>
</evidence>
<dbReference type="PROSITE" id="PS50076">
    <property type="entry name" value="DNAJ_2"/>
    <property type="match status" value="1"/>
</dbReference>
<keyword evidence="8" id="KW-0732">Signal</keyword>
<dbReference type="Gene3D" id="1.10.287.110">
    <property type="entry name" value="DnaJ domain"/>
    <property type="match status" value="1"/>
</dbReference>
<evidence type="ECO:0000256" key="8">
    <source>
        <dbReference type="SAM" id="SignalP"/>
    </source>
</evidence>
<keyword evidence="10" id="KW-1185">Reference proteome</keyword>
<keyword evidence="3 7" id="KW-1133">Transmembrane helix</keyword>
<dbReference type="GO" id="GO:0006457">
    <property type="term" value="P:protein folding"/>
    <property type="evidence" value="ECO:0007669"/>
    <property type="project" value="InterPro"/>
</dbReference>
<dbReference type="CDD" id="cd06257">
    <property type="entry name" value="DnaJ"/>
    <property type="match status" value="1"/>
</dbReference>
<dbReference type="PROSITE" id="PS00636">
    <property type="entry name" value="DNAJ_1"/>
    <property type="match status" value="1"/>
</dbReference>
<proteinExistence type="inferred from homology"/>
<feature type="transmembrane region" description="Helical" evidence="7">
    <location>
        <begin position="140"/>
        <end position="159"/>
    </location>
</feature>
<evidence type="ECO:0000256" key="3">
    <source>
        <dbReference type="ARBA" id="ARBA00022989"/>
    </source>
</evidence>
<evidence type="ECO:0000256" key="7">
    <source>
        <dbReference type="SAM" id="Phobius"/>
    </source>
</evidence>
<dbReference type="PRINTS" id="PR00625">
    <property type="entry name" value="JDOMAIN"/>
</dbReference>
<dbReference type="SUPFAM" id="SSF46565">
    <property type="entry name" value="Chaperone J-domain"/>
    <property type="match status" value="1"/>
</dbReference>
<keyword evidence="5" id="KW-0143">Chaperone</keyword>
<evidence type="ECO:0000256" key="6">
    <source>
        <dbReference type="ARBA" id="ARBA00024193"/>
    </source>
</evidence>
<dbReference type="PANTHER" id="PTHR44176">
    <property type="entry name" value="DNAJ HOMOLOG SUBFAMILY C MEMBER 25"/>
    <property type="match status" value="1"/>
</dbReference>
<comment type="subcellular location">
    <subcellularLocation>
        <location evidence="1">Membrane</location>
        <topology evidence="1">Multi-pass membrane protein</topology>
    </subcellularLocation>
</comment>
<evidence type="ECO:0000259" key="9">
    <source>
        <dbReference type="PROSITE" id="PS50076"/>
    </source>
</evidence>
<organism evidence="10 11">
    <name type="scientific">Syphacia muris</name>
    <dbReference type="NCBI Taxonomy" id="451379"/>
    <lineage>
        <taxon>Eukaryota</taxon>
        <taxon>Metazoa</taxon>
        <taxon>Ecdysozoa</taxon>
        <taxon>Nematoda</taxon>
        <taxon>Chromadorea</taxon>
        <taxon>Rhabditida</taxon>
        <taxon>Spirurina</taxon>
        <taxon>Oxyuridomorpha</taxon>
        <taxon>Oxyuroidea</taxon>
        <taxon>Oxyuridae</taxon>
        <taxon>Syphacia</taxon>
    </lineage>
</organism>
<feature type="signal peptide" evidence="8">
    <location>
        <begin position="1"/>
        <end position="21"/>
    </location>
</feature>
<dbReference type="STRING" id="451379.A0A0N5AS58"/>
<dbReference type="InterPro" id="IPR044632">
    <property type="entry name" value="DNAJC25-like"/>
</dbReference>
<protein>
    <submittedName>
        <fullName evidence="11">J domain-containing protein</fullName>
    </submittedName>
</protein>
<evidence type="ECO:0000256" key="1">
    <source>
        <dbReference type="ARBA" id="ARBA00004141"/>
    </source>
</evidence>
<keyword evidence="2 7" id="KW-0812">Transmembrane</keyword>
<feature type="chain" id="PRO_5005893411" evidence="8">
    <location>
        <begin position="22"/>
        <end position="361"/>
    </location>
</feature>
<comment type="similarity">
    <text evidence="6">Belongs to the DNAJC25 family.</text>
</comment>
<name>A0A0N5AS58_9BILA</name>
<reference evidence="11" key="1">
    <citation type="submission" date="2017-02" db="UniProtKB">
        <authorList>
            <consortium name="WormBaseParasite"/>
        </authorList>
    </citation>
    <scope>IDENTIFICATION</scope>
</reference>
<sequence length="361" mass="43097">MDNFNLFKFITIIVFARECATIGLAPGIYCGEESCYDDCCLKLIYGQFLFFGHSIRKVFSAFQNDLSKIYRRLARKYHPDKVKEPELKAEAVEKFRKIATAYETLKDDGTREDYDYYLDHPEHRAYNYYQYYRRRVAPKVDVRIVIIVTVVLISVFQYLSAKHKYGEALSYVIRQPKYQNGAREIARKRGLLPSDDGRNGKRVGKRLAREEIDAIIRGIIEENMDIRWIQEALGAVKTSKSFILMGILQRRLIFMSQIFRYCVWKIKWIINYWIKKLDYDEESKLYLIRKNMGLSESQFACLIDEYDEFLAEELWKKDIYNEWKKNRDAEEKEKLANSGRYKRYRRYMKNQAGSRVTFMED</sequence>
<dbReference type="WBParaSite" id="SMUV_0000761001-mRNA-1">
    <property type="protein sequence ID" value="SMUV_0000761001-mRNA-1"/>
    <property type="gene ID" value="SMUV_0000761001"/>
</dbReference>
<evidence type="ECO:0000256" key="2">
    <source>
        <dbReference type="ARBA" id="ARBA00022692"/>
    </source>
</evidence>
<dbReference type="AlphaFoldDB" id="A0A0N5AS58"/>
<dbReference type="PANTHER" id="PTHR44176:SF1">
    <property type="entry name" value="DNAJ HOMOLOG SUBFAMILY C MEMBER 25"/>
    <property type="match status" value="1"/>
</dbReference>
<dbReference type="InterPro" id="IPR036869">
    <property type="entry name" value="J_dom_sf"/>
</dbReference>
<dbReference type="InterPro" id="IPR018253">
    <property type="entry name" value="DnaJ_domain_CS"/>
</dbReference>
<feature type="domain" description="J" evidence="9">
    <location>
        <begin position="46"/>
        <end position="118"/>
    </location>
</feature>